<dbReference type="Proteomes" id="UP000265566">
    <property type="component" value="Chromosome 6"/>
</dbReference>
<sequence length="95" mass="11138">MNTGEFWARIYELPLKLRSNEMAEKLGNLLGKFVEVDSKECNRLGSFLWVKATIDLRKPLKRGTVIKYQGKNIGWIESWSKRKGLGADWMRKYED</sequence>
<comment type="caution">
    <text evidence="1">The sequence shown here is derived from an EMBL/GenBank/DDBJ whole genome shotgun (WGS) entry which is preliminary data.</text>
</comment>
<reference evidence="1" key="1">
    <citation type="journal article" date="2018" name="Nat. Plants">
        <title>Whole-genome landscape of Medicago truncatula symbiotic genes.</title>
        <authorList>
            <person name="Pecrix Y."/>
            <person name="Gamas P."/>
            <person name="Carrere S."/>
        </authorList>
    </citation>
    <scope>NUCLEOTIDE SEQUENCE</scope>
    <source>
        <tissue evidence="1">Leaves</tissue>
    </source>
</reference>
<protein>
    <submittedName>
        <fullName evidence="1">Uncharacterized protein</fullName>
    </submittedName>
</protein>
<accession>A0A396HEE9</accession>
<dbReference type="PANTHER" id="PTHR31286">
    <property type="entry name" value="GLYCINE-RICH CELL WALL STRUCTURAL PROTEIN 1.8-LIKE"/>
    <property type="match status" value="1"/>
</dbReference>
<dbReference type="Gramene" id="rna36186">
    <property type="protein sequence ID" value="RHN51689.1"/>
    <property type="gene ID" value="gene36186"/>
</dbReference>
<dbReference type="AlphaFoldDB" id="A0A396HEE9"/>
<dbReference type="EMBL" id="PSQE01000006">
    <property type="protein sequence ID" value="RHN51689.1"/>
    <property type="molecule type" value="Genomic_DNA"/>
</dbReference>
<gene>
    <name evidence="1" type="ORF">MtrunA17_Chr6g0471591</name>
</gene>
<dbReference type="InterPro" id="IPR040256">
    <property type="entry name" value="At4g02000-like"/>
</dbReference>
<evidence type="ECO:0000313" key="1">
    <source>
        <dbReference type="EMBL" id="RHN51689.1"/>
    </source>
</evidence>
<organism evidence="1">
    <name type="scientific">Medicago truncatula</name>
    <name type="common">Barrel medic</name>
    <name type="synonym">Medicago tribuloides</name>
    <dbReference type="NCBI Taxonomy" id="3880"/>
    <lineage>
        <taxon>Eukaryota</taxon>
        <taxon>Viridiplantae</taxon>
        <taxon>Streptophyta</taxon>
        <taxon>Embryophyta</taxon>
        <taxon>Tracheophyta</taxon>
        <taxon>Spermatophyta</taxon>
        <taxon>Magnoliopsida</taxon>
        <taxon>eudicotyledons</taxon>
        <taxon>Gunneridae</taxon>
        <taxon>Pentapetalae</taxon>
        <taxon>rosids</taxon>
        <taxon>fabids</taxon>
        <taxon>Fabales</taxon>
        <taxon>Fabaceae</taxon>
        <taxon>Papilionoideae</taxon>
        <taxon>50 kb inversion clade</taxon>
        <taxon>NPAAA clade</taxon>
        <taxon>Hologalegina</taxon>
        <taxon>IRL clade</taxon>
        <taxon>Trifolieae</taxon>
        <taxon>Medicago</taxon>
    </lineage>
</organism>
<proteinExistence type="predicted"/>
<dbReference type="PANTHER" id="PTHR31286:SF62">
    <property type="entry name" value="ZINC FINGER, CCHC-TYPE-LIKE PROTEIN"/>
    <property type="match status" value="1"/>
</dbReference>
<name>A0A396HEE9_MEDTR</name>